<evidence type="ECO:0000256" key="6">
    <source>
        <dbReference type="SAM" id="Phobius"/>
    </source>
</evidence>
<feature type="transmembrane region" description="Helical" evidence="6">
    <location>
        <begin position="272"/>
        <end position="293"/>
    </location>
</feature>
<comment type="subcellular location">
    <subcellularLocation>
        <location evidence="1">Cell membrane</location>
        <topology evidence="1">Multi-pass membrane protein</topology>
    </subcellularLocation>
</comment>
<feature type="transmembrane region" description="Helical" evidence="6">
    <location>
        <begin position="345"/>
        <end position="368"/>
    </location>
</feature>
<protein>
    <submittedName>
        <fullName evidence="7">Polysaccharide biosynthesis protein</fullName>
    </submittedName>
</protein>
<dbReference type="HOGENOM" id="CLU_503116_0_0_2"/>
<sequence length="520" mass="55038">MSSGDSEFAGTATQAVLYGASTITQIILQVATMMIVSRSLGPSNYGVYTLALLPSTILSIFSDPGVTSSMLRYISVAKAKGDECGVAESYRVSLLILSLVNAMLLVAIVLLPEELGAWLAQREGLGELILATAPYPLATTIYGAVLTYYAGVEKAALRSILQLLAPALRLILVSLALMLGSSVHGVIAAHVATYVVMAVTGLAVSLRELRGFEPCKGGFDLKGFLSLALSIYMIGLAGAVVGRIVGFLVAYSTSSMGEQGDFMVGNYNAANAFLGAVASILGSLTVPLTPLLAKKLNDNQAGEASTLMINVLTALTIPVAMYLVSFADAIIYSVYGRSYALAPLFFSYMSISLLAWPLQAVYGSLYWVLNDRKPLAVYGLLLMATGLATSLPLSTVMGLKGVAIAQGLYPLISSTVLAYYGYSRYRVRLNKSGAAVILVLSLTLSQLARLATLRIPMYLAQAVVGFVIYTVLFTAAAGLLKAIDEAELSLLDTLSRRTPVIGPLLSLLVKLYRRTAALTR</sequence>
<dbReference type="EMBL" id="CP002363">
    <property type="protein sequence ID" value="ADV64915.1"/>
    <property type="molecule type" value="Genomic_DNA"/>
</dbReference>
<feature type="transmembrane region" description="Helical" evidence="6">
    <location>
        <begin position="163"/>
        <end position="181"/>
    </location>
</feature>
<feature type="transmembrane region" description="Helical" evidence="6">
    <location>
        <begin position="375"/>
        <end position="397"/>
    </location>
</feature>
<evidence type="ECO:0000256" key="4">
    <source>
        <dbReference type="ARBA" id="ARBA00022989"/>
    </source>
</evidence>
<feature type="transmembrane region" description="Helical" evidence="6">
    <location>
        <begin position="187"/>
        <end position="206"/>
    </location>
</feature>
<gene>
    <name evidence="7" type="ordered locus">Desmu_0607</name>
</gene>
<keyword evidence="5 6" id="KW-0472">Membrane</keyword>
<evidence type="ECO:0000313" key="7">
    <source>
        <dbReference type="EMBL" id="ADV64915.1"/>
    </source>
</evidence>
<feature type="transmembrane region" description="Helical" evidence="6">
    <location>
        <begin position="403"/>
        <end position="422"/>
    </location>
</feature>
<feature type="transmembrane region" description="Helical" evidence="6">
    <location>
        <begin position="227"/>
        <end position="252"/>
    </location>
</feature>
<dbReference type="InterPro" id="IPR050833">
    <property type="entry name" value="Poly_Biosynth_Transport"/>
</dbReference>
<feature type="transmembrane region" description="Helical" evidence="6">
    <location>
        <begin position="15"/>
        <end position="36"/>
    </location>
</feature>
<dbReference type="STRING" id="765177.Desmu_0607"/>
<reference evidence="7 8" key="2">
    <citation type="journal article" date="2011" name="Stand. Genomic Sci.">
        <title>Complete genome sequence of Desulfurococcus mucosus type strain (O7/1).</title>
        <authorList>
            <person name="Wirth R."/>
            <person name="Chertkov O."/>
            <person name="Held B."/>
            <person name="Lapidus A."/>
            <person name="Nolan M."/>
            <person name="Lucas S."/>
            <person name="Hammon N."/>
            <person name="Deshpande S."/>
            <person name="Cheng J.F."/>
            <person name="Tapia R."/>
            <person name="Han C."/>
            <person name="Goodwin L."/>
            <person name="Pitluck S."/>
            <person name="Liolios K."/>
            <person name="Ioanna P."/>
            <person name="Ivanova N."/>
            <person name="Mavromatis K."/>
            <person name="Mikhailova N."/>
            <person name="Pati A."/>
            <person name="Chen A."/>
            <person name="Palaniappan K."/>
            <person name="Land M."/>
            <person name="Hauser L."/>
            <person name="Chang Y.J."/>
            <person name="Jeffries C.D."/>
            <person name="Bilek Y."/>
            <person name="Hader T."/>
            <person name="Rohde M."/>
            <person name="Spring S."/>
            <person name="Sikorski J."/>
            <person name="Goker M."/>
            <person name="Woyke T."/>
            <person name="Bristow J."/>
            <person name="Eisen J.A."/>
            <person name="Markowitz V."/>
            <person name="Hugenholtz P."/>
            <person name="Kyrpides N.C."/>
            <person name="Klenk H.P."/>
        </authorList>
    </citation>
    <scope>NUCLEOTIDE SEQUENCE [LARGE SCALE GENOMIC DNA]</scope>
    <source>
        <strain evidence="8">ATCC 35584 / DSM 2162 / JCM 9187 / O7/1</strain>
    </source>
</reference>
<dbReference type="AlphaFoldDB" id="E8R8T9"/>
<keyword evidence="3 6" id="KW-0812">Transmembrane</keyword>
<feature type="transmembrane region" description="Helical" evidence="6">
    <location>
        <begin position="434"/>
        <end position="452"/>
    </location>
</feature>
<proteinExistence type="predicted"/>
<feature type="transmembrane region" description="Helical" evidence="6">
    <location>
        <begin position="305"/>
        <end position="325"/>
    </location>
</feature>
<evidence type="ECO:0000256" key="2">
    <source>
        <dbReference type="ARBA" id="ARBA00022475"/>
    </source>
</evidence>
<dbReference type="PANTHER" id="PTHR30250:SF11">
    <property type="entry name" value="O-ANTIGEN TRANSPORTER-RELATED"/>
    <property type="match status" value="1"/>
</dbReference>
<name>E8R8T9_DESM0</name>
<dbReference type="GO" id="GO:0005886">
    <property type="term" value="C:plasma membrane"/>
    <property type="evidence" value="ECO:0007669"/>
    <property type="project" value="UniProtKB-SubCell"/>
</dbReference>
<organism evidence="7 8">
    <name type="scientific">Desulfurococcus mucosus (strain ATCC 35584 / DSM 2162 / JCM 9187 / O7/1)</name>
    <dbReference type="NCBI Taxonomy" id="765177"/>
    <lineage>
        <taxon>Archaea</taxon>
        <taxon>Thermoproteota</taxon>
        <taxon>Thermoprotei</taxon>
        <taxon>Desulfurococcales</taxon>
        <taxon>Desulfurococcaceae</taxon>
        <taxon>Desulfurococcus</taxon>
    </lineage>
</organism>
<accession>E8R8T9</accession>
<dbReference type="Pfam" id="PF01943">
    <property type="entry name" value="Polysacc_synt"/>
    <property type="match status" value="1"/>
</dbReference>
<dbReference type="InterPro" id="IPR002797">
    <property type="entry name" value="Polysacc_synth"/>
</dbReference>
<dbReference type="KEGG" id="dmu:Desmu_0607"/>
<dbReference type="eggNOG" id="arCOG02209">
    <property type="taxonomic scope" value="Archaea"/>
</dbReference>
<reference evidence="8" key="1">
    <citation type="submission" date="2010-11" db="EMBL/GenBank/DDBJ databases">
        <title>The complete genome of Desulfurococcus mucosus DSM 2162.</title>
        <authorList>
            <consortium name="US DOE Joint Genome Institute (JGI-PGF)"/>
            <person name="Lucas S."/>
            <person name="Copeland A."/>
            <person name="Lapidus A."/>
            <person name="Bruce D."/>
            <person name="Goodwin L."/>
            <person name="Pitluck S."/>
            <person name="Kyrpides N."/>
            <person name="Mavromatis K."/>
            <person name="Pagani I."/>
            <person name="Ivanova N."/>
            <person name="Ovchinnikova G."/>
            <person name="Chertkov O."/>
            <person name="Held B."/>
            <person name="Brettin T."/>
            <person name="Detter J.C."/>
            <person name="Tapia R."/>
            <person name="Han C."/>
            <person name="Land M."/>
            <person name="Hauser L."/>
            <person name="Markowitz V."/>
            <person name="Cheng J.-F."/>
            <person name="Hugenholtz P."/>
            <person name="Woyke T."/>
            <person name="Wu D."/>
            <person name="Wirth R."/>
            <person name="Bilek Y."/>
            <person name="Hader T."/>
            <person name="Klenk H.-P."/>
            <person name="Eisen J.A."/>
        </authorList>
    </citation>
    <scope>NUCLEOTIDE SEQUENCE [LARGE SCALE GENOMIC DNA]</scope>
    <source>
        <strain evidence="8">ATCC 35584 / DSM 2162 / JCM 9187 / O7/1</strain>
    </source>
</reference>
<keyword evidence="4 6" id="KW-1133">Transmembrane helix</keyword>
<keyword evidence="2" id="KW-1003">Cell membrane</keyword>
<keyword evidence="8" id="KW-1185">Reference proteome</keyword>
<evidence type="ECO:0000313" key="8">
    <source>
        <dbReference type="Proteomes" id="UP000001068"/>
    </source>
</evidence>
<dbReference type="Proteomes" id="UP000001068">
    <property type="component" value="Chromosome"/>
</dbReference>
<evidence type="ECO:0000256" key="5">
    <source>
        <dbReference type="ARBA" id="ARBA00023136"/>
    </source>
</evidence>
<evidence type="ECO:0000256" key="1">
    <source>
        <dbReference type="ARBA" id="ARBA00004651"/>
    </source>
</evidence>
<feature type="transmembrane region" description="Helical" evidence="6">
    <location>
        <begin position="458"/>
        <end position="480"/>
    </location>
</feature>
<feature type="transmembrane region" description="Helical" evidence="6">
    <location>
        <begin position="132"/>
        <end position="151"/>
    </location>
</feature>
<evidence type="ECO:0000256" key="3">
    <source>
        <dbReference type="ARBA" id="ARBA00022692"/>
    </source>
</evidence>
<dbReference type="PANTHER" id="PTHR30250">
    <property type="entry name" value="PST FAMILY PREDICTED COLANIC ACID TRANSPORTER"/>
    <property type="match status" value="1"/>
</dbReference>
<feature type="transmembrane region" description="Helical" evidence="6">
    <location>
        <begin position="92"/>
        <end position="112"/>
    </location>
</feature>